<feature type="transmembrane region" description="Helical" evidence="2">
    <location>
        <begin position="219"/>
        <end position="245"/>
    </location>
</feature>
<evidence type="ECO:0000313" key="5">
    <source>
        <dbReference type="WBParaSite" id="Pan_g5374.t1"/>
    </source>
</evidence>
<dbReference type="WBParaSite" id="Pan_g5374.t1">
    <property type="protein sequence ID" value="Pan_g5374.t1"/>
    <property type="gene ID" value="Pan_g5374"/>
</dbReference>
<feature type="chain" id="PRO_5028896594" evidence="3">
    <location>
        <begin position="30"/>
        <end position="406"/>
    </location>
</feature>
<keyword evidence="3" id="KW-0732">Signal</keyword>
<evidence type="ECO:0000256" key="1">
    <source>
        <dbReference type="SAM" id="MobiDB-lite"/>
    </source>
</evidence>
<feature type="compositionally biased region" description="Polar residues" evidence="1">
    <location>
        <begin position="312"/>
        <end position="355"/>
    </location>
</feature>
<dbReference type="PANTHER" id="PTHR33748:SF5">
    <property type="entry name" value="GROUND-LIKE DOMAIN-CONTAINING PROTEIN"/>
    <property type="match status" value="1"/>
</dbReference>
<keyword evidence="2" id="KW-0812">Transmembrane</keyword>
<sequence>MVGLRRMALGARILTVLAVVAVSSQLVTGADNILDDYERCKSDLDFGVSQKTLCDPDDSLRAATKEQLTGLLAQLQSKVSCNCENGCYRGANLTDEFTGLLLVTNSSKIEASGQPLAKTAQHIYEDALLGNETCDNGLLIVYVEDQQKLATYRGVGNFLLLTDQDMERLQGVAVQHGVAPTNAAAALKDEATLRYFLTNYDALVERAEVHHPSSWTPYVGLWIALVLILLILAVLLACLCARFCCCCCGAGRRSKKDKYVVTPVSTYKPTPEPLYIVTPPPPPHILHHEAIYSSPYPGSPPPPLGSSSSRPITPNSTHRTKIYSVTSGTSSTTAPMSPIPRSSSSAAGKQIQLRTTGPLGASPPKSPNSPNGPKPATPDSSDVSIDLPYLDPNRARETQTRQDYIL</sequence>
<proteinExistence type="predicted"/>
<organism evidence="4 5">
    <name type="scientific">Panagrellus redivivus</name>
    <name type="common">Microworm</name>
    <dbReference type="NCBI Taxonomy" id="6233"/>
    <lineage>
        <taxon>Eukaryota</taxon>
        <taxon>Metazoa</taxon>
        <taxon>Ecdysozoa</taxon>
        <taxon>Nematoda</taxon>
        <taxon>Chromadorea</taxon>
        <taxon>Rhabditida</taxon>
        <taxon>Tylenchina</taxon>
        <taxon>Panagrolaimomorpha</taxon>
        <taxon>Panagrolaimoidea</taxon>
        <taxon>Panagrolaimidae</taxon>
        <taxon>Panagrellus</taxon>
    </lineage>
</organism>
<reference evidence="4" key="1">
    <citation type="journal article" date="2013" name="Genetics">
        <title>The draft genome and transcriptome of Panagrellus redivivus are shaped by the harsh demands of a free-living lifestyle.</title>
        <authorList>
            <person name="Srinivasan J."/>
            <person name="Dillman A.R."/>
            <person name="Macchietto M.G."/>
            <person name="Heikkinen L."/>
            <person name="Lakso M."/>
            <person name="Fracchia K.M."/>
            <person name="Antoshechkin I."/>
            <person name="Mortazavi A."/>
            <person name="Wong G."/>
            <person name="Sternberg P.W."/>
        </authorList>
    </citation>
    <scope>NUCLEOTIDE SEQUENCE [LARGE SCALE GENOMIC DNA]</scope>
    <source>
        <strain evidence="4">MT8872</strain>
    </source>
</reference>
<dbReference type="GO" id="GO:0005892">
    <property type="term" value="C:acetylcholine-gated channel complex"/>
    <property type="evidence" value="ECO:0007669"/>
    <property type="project" value="InterPro"/>
</dbReference>
<evidence type="ECO:0000313" key="4">
    <source>
        <dbReference type="Proteomes" id="UP000492821"/>
    </source>
</evidence>
<keyword evidence="4" id="KW-1185">Reference proteome</keyword>
<keyword evidence="2" id="KW-1133">Transmembrane helix</keyword>
<feature type="compositionally biased region" description="Pro residues" evidence="1">
    <location>
        <begin position="364"/>
        <end position="376"/>
    </location>
</feature>
<evidence type="ECO:0000256" key="3">
    <source>
        <dbReference type="SAM" id="SignalP"/>
    </source>
</evidence>
<dbReference type="InterPro" id="IPR033438">
    <property type="entry name" value="MOLO1"/>
</dbReference>
<name>A0A7E4W044_PANRE</name>
<feature type="region of interest" description="Disordered" evidence="1">
    <location>
        <begin position="288"/>
        <end position="406"/>
    </location>
</feature>
<feature type="signal peptide" evidence="3">
    <location>
        <begin position="1"/>
        <end position="29"/>
    </location>
</feature>
<dbReference type="Gene3D" id="3.10.310.50">
    <property type="match status" value="1"/>
</dbReference>
<evidence type="ECO:0000256" key="2">
    <source>
        <dbReference type="SAM" id="Phobius"/>
    </source>
</evidence>
<dbReference type="PANTHER" id="PTHR33748">
    <property type="entry name" value="PROTEIN CBG04600"/>
    <property type="match status" value="1"/>
</dbReference>
<dbReference type="Pfam" id="PF17175">
    <property type="entry name" value="MOLO1"/>
    <property type="match status" value="1"/>
</dbReference>
<dbReference type="AlphaFoldDB" id="A0A7E4W044"/>
<keyword evidence="2" id="KW-0472">Membrane</keyword>
<accession>A0A7E4W044</accession>
<protein>
    <submittedName>
        <fullName evidence="5">TPM_phosphatase domain-containing protein</fullName>
    </submittedName>
</protein>
<reference evidence="5" key="2">
    <citation type="submission" date="2020-10" db="UniProtKB">
        <authorList>
            <consortium name="WormBaseParasite"/>
        </authorList>
    </citation>
    <scope>IDENTIFICATION</scope>
</reference>
<dbReference type="Proteomes" id="UP000492821">
    <property type="component" value="Unassembled WGS sequence"/>
</dbReference>